<dbReference type="InterPro" id="IPR036388">
    <property type="entry name" value="WH-like_DNA-bd_sf"/>
</dbReference>
<keyword evidence="7" id="KW-1185">Reference proteome</keyword>
<keyword evidence="2" id="KW-0238">DNA-binding</keyword>
<comment type="caution">
    <text evidence="6">The sequence shown here is derived from an EMBL/GenBank/DDBJ whole genome shotgun (WGS) entry which is preliminary data.</text>
</comment>
<dbReference type="NCBIfam" id="NF033788">
    <property type="entry name" value="HTH_metalloreg"/>
    <property type="match status" value="1"/>
</dbReference>
<evidence type="ECO:0000256" key="3">
    <source>
        <dbReference type="ARBA" id="ARBA00023163"/>
    </source>
</evidence>
<accession>A0ABP8VJF2</accession>
<sequence>MPAPRNPSGPSPFSLLPWLESSHDPFHAMGHPVRRYVVDYLAQSEATAGELAEMIQHHFGIGWPAVSKHLRILREAGFVRARSEWSSRIYRLDDEAIDKLECRVLDLRQKWIQRNGAGYFTPFEPEEAPWPAPRTRRRPTDADDAIDRMMRENGYDPETGKRMVGQPAQSLQQ</sequence>
<dbReference type="InterPro" id="IPR011991">
    <property type="entry name" value="ArsR-like_HTH"/>
</dbReference>
<evidence type="ECO:0000256" key="2">
    <source>
        <dbReference type="ARBA" id="ARBA00023125"/>
    </source>
</evidence>
<feature type="domain" description="HTH arsR-type" evidence="5">
    <location>
        <begin position="16"/>
        <end position="112"/>
    </location>
</feature>
<dbReference type="SUPFAM" id="SSF46785">
    <property type="entry name" value="Winged helix' DNA-binding domain"/>
    <property type="match status" value="1"/>
</dbReference>
<evidence type="ECO:0000313" key="7">
    <source>
        <dbReference type="Proteomes" id="UP001501295"/>
    </source>
</evidence>
<keyword evidence="3" id="KW-0804">Transcription</keyword>
<dbReference type="Gene3D" id="1.10.10.10">
    <property type="entry name" value="Winged helix-like DNA-binding domain superfamily/Winged helix DNA-binding domain"/>
    <property type="match status" value="1"/>
</dbReference>
<feature type="compositionally biased region" description="Basic and acidic residues" evidence="4">
    <location>
        <begin position="138"/>
        <end position="161"/>
    </location>
</feature>
<dbReference type="RefSeq" id="WP_345372374.1">
    <property type="nucleotide sequence ID" value="NZ_BAABLM010000001.1"/>
</dbReference>
<proteinExistence type="predicted"/>
<evidence type="ECO:0000313" key="6">
    <source>
        <dbReference type="EMBL" id="GAA4665104.1"/>
    </source>
</evidence>
<feature type="region of interest" description="Disordered" evidence="4">
    <location>
        <begin position="123"/>
        <end position="173"/>
    </location>
</feature>
<dbReference type="EMBL" id="BAABLM010000001">
    <property type="protein sequence ID" value="GAA4665104.1"/>
    <property type="molecule type" value="Genomic_DNA"/>
</dbReference>
<dbReference type="Pfam" id="PF01022">
    <property type="entry name" value="HTH_5"/>
    <property type="match status" value="1"/>
</dbReference>
<dbReference type="SMART" id="SM00418">
    <property type="entry name" value="HTH_ARSR"/>
    <property type="match status" value="1"/>
</dbReference>
<dbReference type="InterPro" id="IPR036390">
    <property type="entry name" value="WH_DNA-bd_sf"/>
</dbReference>
<evidence type="ECO:0000256" key="1">
    <source>
        <dbReference type="ARBA" id="ARBA00023015"/>
    </source>
</evidence>
<dbReference type="InterPro" id="IPR001845">
    <property type="entry name" value="HTH_ArsR_DNA-bd_dom"/>
</dbReference>
<organism evidence="6 7">
    <name type="scientific">Frondihabitans cladoniiphilus</name>
    <dbReference type="NCBI Taxonomy" id="715785"/>
    <lineage>
        <taxon>Bacteria</taxon>
        <taxon>Bacillati</taxon>
        <taxon>Actinomycetota</taxon>
        <taxon>Actinomycetes</taxon>
        <taxon>Micrococcales</taxon>
        <taxon>Microbacteriaceae</taxon>
        <taxon>Frondihabitans</taxon>
    </lineage>
</organism>
<dbReference type="PROSITE" id="PS50987">
    <property type="entry name" value="HTH_ARSR_2"/>
    <property type="match status" value="1"/>
</dbReference>
<protein>
    <recommendedName>
        <fullName evidence="5">HTH arsR-type domain-containing protein</fullName>
    </recommendedName>
</protein>
<keyword evidence="1" id="KW-0805">Transcription regulation</keyword>
<dbReference type="PANTHER" id="PTHR33154">
    <property type="entry name" value="TRANSCRIPTIONAL REGULATOR, ARSR FAMILY"/>
    <property type="match status" value="1"/>
</dbReference>
<dbReference type="CDD" id="cd00090">
    <property type="entry name" value="HTH_ARSR"/>
    <property type="match status" value="1"/>
</dbReference>
<reference evidence="7" key="1">
    <citation type="journal article" date="2019" name="Int. J. Syst. Evol. Microbiol.">
        <title>The Global Catalogue of Microorganisms (GCM) 10K type strain sequencing project: providing services to taxonomists for standard genome sequencing and annotation.</title>
        <authorList>
            <consortium name="The Broad Institute Genomics Platform"/>
            <consortium name="The Broad Institute Genome Sequencing Center for Infectious Disease"/>
            <person name="Wu L."/>
            <person name="Ma J."/>
        </authorList>
    </citation>
    <scope>NUCLEOTIDE SEQUENCE [LARGE SCALE GENOMIC DNA]</scope>
    <source>
        <strain evidence="7">JCM 18956</strain>
    </source>
</reference>
<evidence type="ECO:0000259" key="5">
    <source>
        <dbReference type="PROSITE" id="PS50987"/>
    </source>
</evidence>
<dbReference type="InterPro" id="IPR051081">
    <property type="entry name" value="HTH_MetalResp_TranReg"/>
</dbReference>
<evidence type="ECO:0000256" key="4">
    <source>
        <dbReference type="SAM" id="MobiDB-lite"/>
    </source>
</evidence>
<name>A0ABP8VJF2_9MICO</name>
<dbReference type="PANTHER" id="PTHR33154:SF33">
    <property type="entry name" value="TRANSCRIPTIONAL REPRESSOR SDPR"/>
    <property type="match status" value="1"/>
</dbReference>
<dbReference type="Proteomes" id="UP001501295">
    <property type="component" value="Unassembled WGS sequence"/>
</dbReference>
<dbReference type="PRINTS" id="PR00778">
    <property type="entry name" value="HTHARSR"/>
</dbReference>
<gene>
    <name evidence="6" type="ORF">GCM10025780_02850</name>
</gene>